<dbReference type="EMBL" id="CP011307">
    <property type="protein sequence ID" value="ALP94331.1"/>
    <property type="molecule type" value="Genomic_DNA"/>
</dbReference>
<gene>
    <name evidence="1" type="ORF">IB211_01940c</name>
</gene>
<sequence>MSHAMAVCVWFSAGKLDALNAELRKQNTTVETALLGKLEELSEQTAPAVTRTETSAVLARQDRLAAEKDARRKVEQYAKKVMAQ</sequence>
<dbReference type="RefSeq" id="WP_058117896.1">
    <property type="nucleotide sequence ID" value="NZ_CP011307.1"/>
</dbReference>
<dbReference type="KEGG" id="ibu:IB211_01940c"/>
<name>A0A0S2W4T9_9FIRM</name>
<proteinExistence type="predicted"/>
<dbReference type="Proteomes" id="UP000064844">
    <property type="component" value="Chromosome"/>
</dbReference>
<protein>
    <submittedName>
        <fullName evidence="1">Uncharacterized protein</fullName>
    </submittedName>
</protein>
<accession>A0A0S2W4T9</accession>
<reference evidence="1 2" key="1">
    <citation type="journal article" date="2015" name="Nat. Commun.">
        <title>Production of butyrate from lysine and the Amadori product fructoselysine by a human gut commensal.</title>
        <authorList>
            <person name="Bui T.P."/>
            <person name="Ritari J."/>
            <person name="Boeren S."/>
            <person name="de Waard P."/>
            <person name="Plugge C.M."/>
            <person name="de Vos W.M."/>
        </authorList>
    </citation>
    <scope>NUCLEOTIDE SEQUENCE [LARGE SCALE GENOMIC DNA]</scope>
    <source>
        <strain evidence="1 2">AF211</strain>
    </source>
</reference>
<organism evidence="1 2">
    <name type="scientific">Intestinimonas butyriciproducens</name>
    <dbReference type="NCBI Taxonomy" id="1297617"/>
    <lineage>
        <taxon>Bacteria</taxon>
        <taxon>Bacillati</taxon>
        <taxon>Bacillota</taxon>
        <taxon>Clostridia</taxon>
        <taxon>Eubacteriales</taxon>
        <taxon>Intestinimonas</taxon>
    </lineage>
</organism>
<evidence type="ECO:0000313" key="1">
    <source>
        <dbReference type="EMBL" id="ALP94331.1"/>
    </source>
</evidence>
<evidence type="ECO:0000313" key="2">
    <source>
        <dbReference type="Proteomes" id="UP000064844"/>
    </source>
</evidence>
<reference evidence="2" key="2">
    <citation type="submission" date="2015-04" db="EMBL/GenBank/DDBJ databases">
        <title>A butyrogenic pathway from the amino acid lysine in a human gut commensal.</title>
        <authorList>
            <person name="de Vos W.M."/>
            <person name="Bui N.T.P."/>
            <person name="Plugge C.M."/>
            <person name="Ritari J."/>
        </authorList>
    </citation>
    <scope>NUCLEOTIDE SEQUENCE [LARGE SCALE GENOMIC DNA]</scope>
    <source>
        <strain evidence="2">AF211</strain>
    </source>
</reference>
<keyword evidence="2" id="KW-1185">Reference proteome</keyword>
<dbReference type="STRING" id="1297617.IB211_01940c"/>
<dbReference type="AlphaFoldDB" id="A0A0S2W4T9"/>